<sequence>MVQLSEMQMYEFLSGGMIATVYYFYKKGVKIIGFAGGFSFKIKVLSIGHNPPRKGFGQAALKFLRPRYKKISVIEIYKGALPFWVKMKERGLVDHLESVKEGKMLYHLKETPAAVYPLKRVISKNVWEFESFNINGHLNGNYEYEPVAYV</sequence>
<dbReference type="EMBL" id="CAADRN010000139">
    <property type="protein sequence ID" value="VFU13638.1"/>
    <property type="molecule type" value="Genomic_DNA"/>
</dbReference>
<evidence type="ECO:0000313" key="1">
    <source>
        <dbReference type="EMBL" id="VFU13638.1"/>
    </source>
</evidence>
<reference evidence="1" key="1">
    <citation type="submission" date="2019-03" db="EMBL/GenBank/DDBJ databases">
        <authorList>
            <person name="Hao L."/>
        </authorList>
    </citation>
    <scope>NUCLEOTIDE SEQUENCE</scope>
</reference>
<name>A0A485LZS2_9ZZZZ</name>
<dbReference type="AlphaFoldDB" id="A0A485LZS2"/>
<organism evidence="1">
    <name type="scientific">anaerobic digester metagenome</name>
    <dbReference type="NCBI Taxonomy" id="1263854"/>
    <lineage>
        <taxon>unclassified sequences</taxon>
        <taxon>metagenomes</taxon>
        <taxon>ecological metagenomes</taxon>
    </lineage>
</organism>
<accession>A0A485LZS2</accession>
<gene>
    <name evidence="1" type="ORF">SCFA_2230003</name>
</gene>
<protein>
    <submittedName>
        <fullName evidence="1">Uncharacterized protein</fullName>
    </submittedName>
</protein>
<proteinExistence type="predicted"/>